<organism evidence="1">
    <name type="scientific">Micrurus spixii</name>
    <name type="common">Amazon coral snake</name>
    <dbReference type="NCBI Taxonomy" id="129469"/>
    <lineage>
        <taxon>Eukaryota</taxon>
        <taxon>Metazoa</taxon>
        <taxon>Chordata</taxon>
        <taxon>Craniata</taxon>
        <taxon>Vertebrata</taxon>
        <taxon>Euteleostomi</taxon>
        <taxon>Lepidosauria</taxon>
        <taxon>Squamata</taxon>
        <taxon>Bifurcata</taxon>
        <taxon>Unidentata</taxon>
        <taxon>Episquamata</taxon>
        <taxon>Toxicofera</taxon>
        <taxon>Serpentes</taxon>
        <taxon>Colubroidea</taxon>
        <taxon>Elapidae</taxon>
        <taxon>Elapinae</taxon>
        <taxon>Micrurus</taxon>
    </lineage>
</organism>
<dbReference type="AlphaFoldDB" id="A0A2D4M8I4"/>
<name>A0A2D4M8I4_9SAUR</name>
<reference evidence="1" key="2">
    <citation type="submission" date="2017-11" db="EMBL/GenBank/DDBJ databases">
        <title>Coralsnake Venomics: Analyses of Venom Gland Transcriptomes and Proteomes of Six Brazilian Taxa.</title>
        <authorList>
            <person name="Aird S.D."/>
            <person name="Jorge da Silva N."/>
            <person name="Qiu L."/>
            <person name="Villar-Briones A."/>
            <person name="Aparecida-Saddi V."/>
            <person name="Campos-Telles M.P."/>
            <person name="Grau M."/>
            <person name="Mikheyev A.S."/>
        </authorList>
    </citation>
    <scope>NUCLEOTIDE SEQUENCE</scope>
    <source>
        <tissue evidence="1">Venom_gland</tissue>
    </source>
</reference>
<protein>
    <submittedName>
        <fullName evidence="1">Uncharacterized protein</fullName>
    </submittedName>
</protein>
<sequence>MSITGSKLILCHVFKHSLFCCIKINSWQNLARSLKLDQKATLERGVTPGTEKIPERKQLCILWHTSGFLSLLPNTCLGKRCSSQDGKAEMKVVHTCGVFTEPGREDKGAVA</sequence>
<accession>A0A2D4M8I4</accession>
<proteinExistence type="predicted"/>
<dbReference type="EMBL" id="IACM01080429">
    <property type="protein sequence ID" value="LAB29378.1"/>
    <property type="molecule type" value="Transcribed_RNA"/>
</dbReference>
<evidence type="ECO:0000313" key="1">
    <source>
        <dbReference type="EMBL" id="LAB29378.1"/>
    </source>
</evidence>
<reference evidence="1" key="1">
    <citation type="submission" date="2017-07" db="EMBL/GenBank/DDBJ databases">
        <authorList>
            <person name="Mikheyev A."/>
            <person name="Grau M."/>
        </authorList>
    </citation>
    <scope>NUCLEOTIDE SEQUENCE</scope>
    <source>
        <tissue evidence="1">Venom_gland</tissue>
    </source>
</reference>